<dbReference type="InterPro" id="IPR037257">
    <property type="entry name" value="T2SS_E_N_sf"/>
</dbReference>
<evidence type="ECO:0000259" key="3">
    <source>
        <dbReference type="PROSITE" id="PS50110"/>
    </source>
</evidence>
<dbReference type="InterPro" id="IPR011006">
    <property type="entry name" value="CheY-like_superfamily"/>
</dbReference>
<dbReference type="SUPFAM" id="SSF52172">
    <property type="entry name" value="CheY-like"/>
    <property type="match status" value="1"/>
</dbReference>
<evidence type="ECO:0000256" key="1">
    <source>
        <dbReference type="ARBA" id="ARBA00022553"/>
    </source>
</evidence>
<evidence type="ECO:0000313" key="5">
    <source>
        <dbReference type="Proteomes" id="UP000632828"/>
    </source>
</evidence>
<sequence length="279" mass="31400">MSRKKFGEILLENQLINKEQLDDALTRQKTSKKPLGKILEDMDIVLEEDIARALSTQFGLPFAKQLTRHKFPPTVLSTVTAETALAHLIFPLKREGKTLYLAMANPLNMTLQSDLGFQLGLRIAPCVATPVDIKMAIEKHYQQSTPETKEDHSWDILLVDNQELALNAAEAALLRKGFTIHKARTGVDGLKSAAQHRPNLIITDIILPRMDGIELFKALQENADLSDIPVIAYTGKSTAEDEYKLLEMGFYDFIAKPINPLRLQARVKRAIRWCNSSRQ</sequence>
<dbReference type="PANTHER" id="PTHR44591">
    <property type="entry name" value="STRESS RESPONSE REGULATOR PROTEIN 1"/>
    <property type="match status" value="1"/>
</dbReference>
<dbReference type="GO" id="GO:0000160">
    <property type="term" value="P:phosphorelay signal transduction system"/>
    <property type="evidence" value="ECO:0007669"/>
    <property type="project" value="InterPro"/>
</dbReference>
<protein>
    <submittedName>
        <fullName evidence="4">Response regulator</fullName>
    </submittedName>
</protein>
<proteinExistence type="predicted"/>
<evidence type="ECO:0000313" key="4">
    <source>
        <dbReference type="EMBL" id="MBD1401375.1"/>
    </source>
</evidence>
<dbReference type="EMBL" id="JACWUN010000014">
    <property type="protein sequence ID" value="MBD1401375.1"/>
    <property type="molecule type" value="Genomic_DNA"/>
</dbReference>
<dbReference type="Pfam" id="PF00072">
    <property type="entry name" value="Response_reg"/>
    <property type="match status" value="1"/>
</dbReference>
<dbReference type="AlphaFoldDB" id="A0A8J6QV83"/>
<dbReference type="InterPro" id="IPR001789">
    <property type="entry name" value="Sig_transdc_resp-reg_receiver"/>
</dbReference>
<evidence type="ECO:0000256" key="2">
    <source>
        <dbReference type="PROSITE-ProRule" id="PRU00169"/>
    </source>
</evidence>
<dbReference type="SUPFAM" id="SSF160246">
    <property type="entry name" value="EspE N-terminal domain-like"/>
    <property type="match status" value="1"/>
</dbReference>
<keyword evidence="5" id="KW-1185">Reference proteome</keyword>
<feature type="modified residue" description="4-aspartylphosphate" evidence="2">
    <location>
        <position position="204"/>
    </location>
</feature>
<dbReference type="Gene3D" id="3.40.50.2300">
    <property type="match status" value="1"/>
</dbReference>
<name>A0A8J6QV83_9BACT</name>
<dbReference type="InterPro" id="IPR050595">
    <property type="entry name" value="Bact_response_regulator"/>
</dbReference>
<dbReference type="Pfam" id="PF05157">
    <property type="entry name" value="MshEN"/>
    <property type="match status" value="1"/>
</dbReference>
<accession>A0A8J6QV83</accession>
<gene>
    <name evidence="4" type="ORF">ICT70_11890</name>
</gene>
<dbReference type="InterPro" id="IPR007831">
    <property type="entry name" value="T2SS_GspE_N"/>
</dbReference>
<reference evidence="4" key="1">
    <citation type="submission" date="2020-09" db="EMBL/GenBank/DDBJ databases">
        <title>Pelobacter alkaliphilus sp. nov., a novel anaerobic arsenate-reducing bacterium from terrestrial mud volcano.</title>
        <authorList>
            <person name="Khomyakova M.A."/>
            <person name="Merkel A.Y."/>
            <person name="Slobodkin A.I."/>
        </authorList>
    </citation>
    <scope>NUCLEOTIDE SEQUENCE</scope>
    <source>
        <strain evidence="4">M08fum</strain>
    </source>
</reference>
<keyword evidence="1 2" id="KW-0597">Phosphoprotein</keyword>
<dbReference type="RefSeq" id="WP_191156931.1">
    <property type="nucleotide sequence ID" value="NZ_JACWUN010000014.1"/>
</dbReference>
<dbReference type="Gene3D" id="3.30.300.160">
    <property type="entry name" value="Type II secretion system, protein E, N-terminal domain"/>
    <property type="match status" value="1"/>
</dbReference>
<organism evidence="4 5">
    <name type="scientific">Pelovirga terrestris</name>
    <dbReference type="NCBI Taxonomy" id="2771352"/>
    <lineage>
        <taxon>Bacteria</taxon>
        <taxon>Pseudomonadati</taxon>
        <taxon>Thermodesulfobacteriota</taxon>
        <taxon>Desulfuromonadia</taxon>
        <taxon>Geobacterales</taxon>
        <taxon>Geobacteraceae</taxon>
        <taxon>Pelovirga</taxon>
    </lineage>
</organism>
<dbReference type="PROSITE" id="PS50110">
    <property type="entry name" value="RESPONSE_REGULATORY"/>
    <property type="match status" value="1"/>
</dbReference>
<dbReference type="PANTHER" id="PTHR44591:SF25">
    <property type="entry name" value="CHEMOTAXIS TWO-COMPONENT RESPONSE REGULATOR"/>
    <property type="match status" value="1"/>
</dbReference>
<comment type="caution">
    <text evidence="4">The sequence shown here is derived from an EMBL/GenBank/DDBJ whole genome shotgun (WGS) entry which is preliminary data.</text>
</comment>
<feature type="domain" description="Response regulatory" evidence="3">
    <location>
        <begin position="155"/>
        <end position="271"/>
    </location>
</feature>
<dbReference type="Proteomes" id="UP000632828">
    <property type="component" value="Unassembled WGS sequence"/>
</dbReference>
<dbReference type="SMART" id="SM00448">
    <property type="entry name" value="REC"/>
    <property type="match status" value="1"/>
</dbReference>